<evidence type="ECO:0000259" key="1">
    <source>
        <dbReference type="Pfam" id="PF00567"/>
    </source>
</evidence>
<reference evidence="3" key="1">
    <citation type="submission" date="2024-02" db="UniProtKB">
        <authorList>
            <consortium name="WormBaseParasite"/>
        </authorList>
    </citation>
    <scope>IDENTIFICATION</scope>
</reference>
<accession>A0AAF3FDY1</accession>
<protein>
    <submittedName>
        <fullName evidence="3">Tudor domain-containing protein</fullName>
    </submittedName>
</protein>
<dbReference type="Pfam" id="PF00567">
    <property type="entry name" value="TUDOR"/>
    <property type="match status" value="1"/>
</dbReference>
<sequence length="465" mass="53273">MDLLHSLKRSVAEFKTGFGKIKAGELADYAHLLHQSLGIRQTLCTLDAILLDHYRQSQVKCSQNGRVELDRGDVQPTLLIHRFASSDIISLPNRLLDSTQREISQEFYQHCSEETNLETSFIVENIKLSPTRAKMFKFFDEPPSTGRTKQEDFYSIDELPADAMLFYENPLDVDENVLEQRFLTTELADLPMRFVTQFSEMLLQPPIEKAEEFEAYMIYAISPMEFYVLKKQDFWIRSTIECLLMDGEEEFMGERRNIPFPGPGEDFAPDMPCLAWVNDRLNRAIIRFSGFQDVQVFLIDYGTSHLVAPDDLFYMPFGIATIVPGLAVFCTLEDADSRMLDTAAWKTFLDSFSEDFEIIIRGFGTKRRTHGYLVQIIDSHTGTPLSFGVHSTSWKEMRKVRAEKQRALSVSPRVISTTASCRSASLDMDLDELDTIVSSTNEISDRSKDGTSIHETISKLYKWKR</sequence>
<dbReference type="Proteomes" id="UP000887575">
    <property type="component" value="Unassembled WGS sequence"/>
</dbReference>
<dbReference type="WBParaSite" id="MBELARI_LOCUS5198">
    <property type="protein sequence ID" value="MBELARI_LOCUS5198"/>
    <property type="gene ID" value="MBELARI_LOCUS5198"/>
</dbReference>
<dbReference type="AlphaFoldDB" id="A0AAF3FDY1"/>
<feature type="domain" description="Tudor" evidence="1">
    <location>
        <begin position="209"/>
        <end position="333"/>
    </location>
</feature>
<dbReference type="SUPFAM" id="SSF63748">
    <property type="entry name" value="Tudor/PWWP/MBT"/>
    <property type="match status" value="1"/>
</dbReference>
<name>A0AAF3FDY1_9BILA</name>
<dbReference type="Gene3D" id="2.30.30.140">
    <property type="match status" value="1"/>
</dbReference>
<organism evidence="2 3">
    <name type="scientific">Mesorhabditis belari</name>
    <dbReference type="NCBI Taxonomy" id="2138241"/>
    <lineage>
        <taxon>Eukaryota</taxon>
        <taxon>Metazoa</taxon>
        <taxon>Ecdysozoa</taxon>
        <taxon>Nematoda</taxon>
        <taxon>Chromadorea</taxon>
        <taxon>Rhabditida</taxon>
        <taxon>Rhabditina</taxon>
        <taxon>Rhabditomorpha</taxon>
        <taxon>Rhabditoidea</taxon>
        <taxon>Rhabditidae</taxon>
        <taxon>Mesorhabditinae</taxon>
        <taxon>Mesorhabditis</taxon>
    </lineage>
</organism>
<proteinExistence type="predicted"/>
<keyword evidence="2" id="KW-1185">Reference proteome</keyword>
<evidence type="ECO:0000313" key="3">
    <source>
        <dbReference type="WBParaSite" id="MBELARI_LOCUS5198"/>
    </source>
</evidence>
<evidence type="ECO:0000313" key="2">
    <source>
        <dbReference type="Proteomes" id="UP000887575"/>
    </source>
</evidence>
<dbReference type="InterPro" id="IPR002999">
    <property type="entry name" value="Tudor"/>
</dbReference>